<gene>
    <name evidence="2" type="ORF">EZS27_028455</name>
</gene>
<reference evidence="2" key="1">
    <citation type="submission" date="2019-03" db="EMBL/GenBank/DDBJ databases">
        <title>Single cell metagenomics reveals metabolic interactions within the superorganism composed of flagellate Streblomastix strix and complex community of Bacteroidetes bacteria on its surface.</title>
        <authorList>
            <person name="Treitli S.C."/>
            <person name="Kolisko M."/>
            <person name="Husnik F."/>
            <person name="Keeling P."/>
            <person name="Hampl V."/>
        </authorList>
    </citation>
    <scope>NUCLEOTIDE SEQUENCE</scope>
    <source>
        <strain evidence="2">STM</strain>
    </source>
</reference>
<organism evidence="2">
    <name type="scientific">termite gut metagenome</name>
    <dbReference type="NCBI Taxonomy" id="433724"/>
    <lineage>
        <taxon>unclassified sequences</taxon>
        <taxon>metagenomes</taxon>
        <taxon>organismal metagenomes</taxon>
    </lineage>
</organism>
<protein>
    <submittedName>
        <fullName evidence="2">Uncharacterized protein</fullName>
    </submittedName>
</protein>
<evidence type="ECO:0000313" key="2">
    <source>
        <dbReference type="EMBL" id="KAA6321950.1"/>
    </source>
</evidence>
<feature type="transmembrane region" description="Helical" evidence="1">
    <location>
        <begin position="27"/>
        <end position="49"/>
    </location>
</feature>
<feature type="transmembrane region" description="Helical" evidence="1">
    <location>
        <begin position="101"/>
        <end position="123"/>
    </location>
</feature>
<name>A0A5J4QLY9_9ZZZZ</name>
<dbReference type="AlphaFoldDB" id="A0A5J4QLY9"/>
<sequence length="135" mass="16198">MNDFFANWYELLAYFNGFSNDMYDNNLYLPIGLWMILSPVIILIGYYYLLNSSRFSKRWYWLLIVVVLCAVNFGIAYHTSYNELVYLYEQQNAELPYNIEFFSFSFINALWTLIVSFVFSMIIKRGSKQCRRTPF</sequence>
<keyword evidence="1" id="KW-0472">Membrane</keyword>
<keyword evidence="1" id="KW-1133">Transmembrane helix</keyword>
<feature type="transmembrane region" description="Helical" evidence="1">
    <location>
        <begin position="61"/>
        <end position="81"/>
    </location>
</feature>
<evidence type="ECO:0000256" key="1">
    <source>
        <dbReference type="SAM" id="Phobius"/>
    </source>
</evidence>
<keyword evidence="1" id="KW-0812">Transmembrane</keyword>
<comment type="caution">
    <text evidence="2">The sequence shown here is derived from an EMBL/GenBank/DDBJ whole genome shotgun (WGS) entry which is preliminary data.</text>
</comment>
<proteinExistence type="predicted"/>
<dbReference type="EMBL" id="SNRY01003170">
    <property type="protein sequence ID" value="KAA6321950.1"/>
    <property type="molecule type" value="Genomic_DNA"/>
</dbReference>
<accession>A0A5J4QLY9</accession>